<keyword evidence="2" id="KW-0802">TPR repeat</keyword>
<comment type="caution">
    <text evidence="6">The sequence shown here is derived from an EMBL/GenBank/DDBJ whole genome shotgun (WGS) entry which is preliminary data.</text>
</comment>
<dbReference type="Pfam" id="PF22890">
    <property type="entry name" value="TPR_EMC2"/>
    <property type="match status" value="1"/>
</dbReference>
<dbReference type="InterPro" id="IPR039856">
    <property type="entry name" value="EMC2-like"/>
</dbReference>
<dbReference type="EMBL" id="RZGK01000018">
    <property type="protein sequence ID" value="KAF9692346.1"/>
    <property type="molecule type" value="Genomic_DNA"/>
</dbReference>
<dbReference type="FunFam" id="1.25.40.10:FF:001208">
    <property type="entry name" value="Tetratricopeptide repeat domain-containing protein"/>
    <property type="match status" value="1"/>
</dbReference>
<dbReference type="PANTHER" id="PTHR12760">
    <property type="entry name" value="TETRATRICOPEPTIDE REPEAT PROTEIN"/>
    <property type="match status" value="1"/>
</dbReference>
<dbReference type="InterPro" id="IPR011990">
    <property type="entry name" value="TPR-like_helical_dom_sf"/>
</dbReference>
<comment type="subcellular location">
    <subcellularLocation>
        <location evidence="3">Endoplasmic reticulum membrane</location>
        <topology evidence="3">Peripheral membrane protein</topology>
        <orientation evidence="3">Cytoplasmic side</orientation>
    </subcellularLocation>
</comment>
<proteinExistence type="inferred from homology"/>
<name>A0A8H7MBW9_9PLEO</name>
<dbReference type="InterPro" id="IPR055217">
    <property type="entry name" value="TPR_EMC2"/>
</dbReference>
<sequence length="353" mass="38803">MELGRDGDLRIHERRAVDCLSRPPRRNLHNGHREPPHPAHQHPPPTALALSQKAPLILSNPPTSSLPWPLSLLFSRETPESWAIHENLLLSALRTGDEAAAAQILSRLESRFGEHNERIITLRGIYNEATAQTPADLERVFEGYEKILREDPTNVSIRKRRVAVLKSLGRTTDAITAVTVLLQNSPTDVEAWAEASDLYASQAAWAQAIYCAEEVLLIAPISWSAHAHVATLHYLSSTSSSPPNTTSLALALKHFCRAAELNDSYLRAFYGLKLVASKLVPLLSDTPVSLKKQSDQDDDTNDVPLPSLTSVQKLDELATKKLGDMVRGFAGAKKGTSGYDEAEIIAAKELLNR</sequence>
<keyword evidence="3" id="KW-0472">Membrane</keyword>
<keyword evidence="7" id="KW-1185">Reference proteome</keyword>
<evidence type="ECO:0000256" key="4">
    <source>
        <dbReference type="SAM" id="MobiDB-lite"/>
    </source>
</evidence>
<dbReference type="Gene3D" id="1.25.40.10">
    <property type="entry name" value="Tetratricopeptide repeat domain"/>
    <property type="match status" value="1"/>
</dbReference>
<organism evidence="6 7">
    <name type="scientific">Ascochyta lentis</name>
    <dbReference type="NCBI Taxonomy" id="205686"/>
    <lineage>
        <taxon>Eukaryota</taxon>
        <taxon>Fungi</taxon>
        <taxon>Dikarya</taxon>
        <taxon>Ascomycota</taxon>
        <taxon>Pezizomycotina</taxon>
        <taxon>Dothideomycetes</taxon>
        <taxon>Pleosporomycetidae</taxon>
        <taxon>Pleosporales</taxon>
        <taxon>Pleosporineae</taxon>
        <taxon>Didymellaceae</taxon>
        <taxon>Ascochyta</taxon>
    </lineage>
</organism>
<feature type="region of interest" description="Disordered" evidence="4">
    <location>
        <begin position="20"/>
        <end position="47"/>
    </location>
</feature>
<evidence type="ECO:0000259" key="5">
    <source>
        <dbReference type="Pfam" id="PF22890"/>
    </source>
</evidence>
<dbReference type="GO" id="GO:0072546">
    <property type="term" value="C:EMC complex"/>
    <property type="evidence" value="ECO:0007669"/>
    <property type="project" value="UniProtKB-UniRule"/>
</dbReference>
<feature type="domain" description="EMC2 TPR-like" evidence="5">
    <location>
        <begin position="143"/>
        <end position="239"/>
    </location>
</feature>
<gene>
    <name evidence="6" type="ORF">EKO04_009405</name>
</gene>
<reference evidence="6" key="1">
    <citation type="submission" date="2018-12" db="EMBL/GenBank/DDBJ databases">
        <authorList>
            <person name="Syme R.A."/>
            <person name="Farfan-Caceres L."/>
            <person name="Lichtenzveig J."/>
        </authorList>
    </citation>
    <scope>NUCLEOTIDE SEQUENCE</scope>
    <source>
        <strain evidence="6">Al4</strain>
    </source>
</reference>
<evidence type="ECO:0000256" key="2">
    <source>
        <dbReference type="ARBA" id="ARBA00022803"/>
    </source>
</evidence>
<keyword evidence="3" id="KW-0256">Endoplasmic reticulum</keyword>
<dbReference type="SUPFAM" id="SSF48452">
    <property type="entry name" value="TPR-like"/>
    <property type="match status" value="1"/>
</dbReference>
<evidence type="ECO:0000313" key="7">
    <source>
        <dbReference type="Proteomes" id="UP000651452"/>
    </source>
</evidence>
<protein>
    <recommendedName>
        <fullName evidence="3">ER membrane protein complex subunit 2</fullName>
    </recommendedName>
</protein>
<evidence type="ECO:0000256" key="3">
    <source>
        <dbReference type="RuleBase" id="RU367091"/>
    </source>
</evidence>
<dbReference type="OrthoDB" id="124397at2759"/>
<accession>A0A8H7MBW9</accession>
<dbReference type="AlphaFoldDB" id="A0A8H7MBW9"/>
<dbReference type="Proteomes" id="UP000651452">
    <property type="component" value="Unassembled WGS sequence"/>
</dbReference>
<comment type="similarity">
    <text evidence="3">Belongs to the EMC2 family.</text>
</comment>
<evidence type="ECO:0000313" key="6">
    <source>
        <dbReference type="EMBL" id="KAF9692346.1"/>
    </source>
</evidence>
<comment type="function">
    <text evidence="3">Part of the endoplasmic reticulum membrane protein complex (EMC) that enables the energy-independent insertion into endoplasmic reticulum membranes of newly synthesized membrane proteins.</text>
</comment>
<evidence type="ECO:0000256" key="1">
    <source>
        <dbReference type="ARBA" id="ARBA00022737"/>
    </source>
</evidence>
<comment type="subunit">
    <text evidence="3">Component of the ER membrane protein complex (EMC).</text>
</comment>
<keyword evidence="1" id="KW-0677">Repeat</keyword>
<reference evidence="6" key="2">
    <citation type="submission" date="2020-09" db="EMBL/GenBank/DDBJ databases">
        <title>Reference genome assembly for Australian Ascochyta lentis isolate Al4.</title>
        <authorList>
            <person name="Lee R.C."/>
            <person name="Farfan-Caceres L.M."/>
            <person name="Debler J.W."/>
            <person name="Williams A.H."/>
            <person name="Henares B.M."/>
        </authorList>
    </citation>
    <scope>NUCLEOTIDE SEQUENCE</scope>
    <source>
        <strain evidence="6">Al4</strain>
    </source>
</reference>